<dbReference type="InterPro" id="IPR000835">
    <property type="entry name" value="HTH_MarR-typ"/>
</dbReference>
<dbReference type="PANTHER" id="PTHR35790:SF4">
    <property type="entry name" value="HTH-TYPE TRANSCRIPTIONAL REGULATOR PCHR"/>
    <property type="match status" value="1"/>
</dbReference>
<proteinExistence type="predicted"/>
<organism evidence="5 6">
    <name type="scientific">Laceyella sacchari</name>
    <name type="common">Thermoactinomyces thalpophilus</name>
    <dbReference type="NCBI Taxonomy" id="37482"/>
    <lineage>
        <taxon>Bacteria</taxon>
        <taxon>Bacillati</taxon>
        <taxon>Bacillota</taxon>
        <taxon>Bacilli</taxon>
        <taxon>Bacillales</taxon>
        <taxon>Thermoactinomycetaceae</taxon>
        <taxon>Laceyella</taxon>
    </lineage>
</organism>
<evidence type="ECO:0000259" key="4">
    <source>
        <dbReference type="PROSITE" id="PS50995"/>
    </source>
</evidence>
<dbReference type="PROSITE" id="PS01117">
    <property type="entry name" value="HTH_MARR_1"/>
    <property type="match status" value="1"/>
</dbReference>
<keyword evidence="1" id="KW-0805">Transcription regulation</keyword>
<dbReference type="RefSeq" id="WP_259436318.1">
    <property type="nucleotide sequence ID" value="NZ_CP103866.1"/>
</dbReference>
<dbReference type="InterPro" id="IPR036390">
    <property type="entry name" value="WH_DNA-bd_sf"/>
</dbReference>
<evidence type="ECO:0000256" key="3">
    <source>
        <dbReference type="ARBA" id="ARBA00023163"/>
    </source>
</evidence>
<dbReference type="InterPro" id="IPR036388">
    <property type="entry name" value="WH-like_DNA-bd_sf"/>
</dbReference>
<keyword evidence="3" id="KW-0804">Transcription</keyword>
<sequence length="163" mass="19292">MSDLTKQLIHEMYSRLLHLNEQRMDTELHLFLKQATVDQITFIPKNMTAIHVIDCIGDNEPINNTTIAKRMNLSKANITKISAKLLDEGLIKRFQLNDNKKEIYFRLTSKGKHVYDLHKKLHKRKEQQFYQFLDSFSETEQEVILKFLQKLTTRIAEEQIETT</sequence>
<dbReference type="PRINTS" id="PR00598">
    <property type="entry name" value="HTHMARR"/>
</dbReference>
<dbReference type="PROSITE" id="PS50995">
    <property type="entry name" value="HTH_MARR_2"/>
    <property type="match status" value="1"/>
</dbReference>
<dbReference type="InterPro" id="IPR023187">
    <property type="entry name" value="Tscrpt_reg_MarR-type_CS"/>
</dbReference>
<feature type="domain" description="HTH marR-type" evidence="4">
    <location>
        <begin position="10"/>
        <end position="153"/>
    </location>
</feature>
<name>A0ABY5U3R4_LACSH</name>
<reference evidence="5" key="1">
    <citation type="submission" date="2022-08" db="EMBL/GenBank/DDBJ databases">
        <title>The complete genome sequence of the thermophilic bacterium Laceyella sacchari FBKL4.010 reveals the basis for tetramethylpyrazine biosynthesis in Moutai-flavor Daqu.</title>
        <authorList>
            <person name="Li D."/>
            <person name="Huang W."/>
            <person name="Wang C."/>
            <person name="Qiu S."/>
        </authorList>
    </citation>
    <scope>NUCLEOTIDE SEQUENCE</scope>
    <source>
        <strain evidence="5">FBKL4.014</strain>
    </source>
</reference>
<evidence type="ECO:0000256" key="1">
    <source>
        <dbReference type="ARBA" id="ARBA00023015"/>
    </source>
</evidence>
<dbReference type="Gene3D" id="1.10.10.10">
    <property type="entry name" value="Winged helix-like DNA-binding domain superfamily/Winged helix DNA-binding domain"/>
    <property type="match status" value="1"/>
</dbReference>
<dbReference type="SMART" id="SM00347">
    <property type="entry name" value="HTH_MARR"/>
    <property type="match status" value="1"/>
</dbReference>
<dbReference type="InterPro" id="IPR052067">
    <property type="entry name" value="Metal_resp_HTH_trans_reg"/>
</dbReference>
<dbReference type="SUPFAM" id="SSF46785">
    <property type="entry name" value="Winged helix' DNA-binding domain"/>
    <property type="match status" value="1"/>
</dbReference>
<gene>
    <name evidence="5" type="ORF">NYR52_03750</name>
</gene>
<accession>A0ABY5U3R4</accession>
<evidence type="ECO:0000256" key="2">
    <source>
        <dbReference type="ARBA" id="ARBA00023125"/>
    </source>
</evidence>
<dbReference type="PANTHER" id="PTHR35790">
    <property type="entry name" value="HTH-TYPE TRANSCRIPTIONAL REGULATOR PCHR"/>
    <property type="match status" value="1"/>
</dbReference>
<dbReference type="EMBL" id="CP103866">
    <property type="protein sequence ID" value="UWE04282.1"/>
    <property type="molecule type" value="Genomic_DNA"/>
</dbReference>
<dbReference type="Proteomes" id="UP001058650">
    <property type="component" value="Chromosome"/>
</dbReference>
<evidence type="ECO:0000313" key="6">
    <source>
        <dbReference type="Proteomes" id="UP001058650"/>
    </source>
</evidence>
<protein>
    <submittedName>
        <fullName evidence="5">MarR family transcriptional regulator</fullName>
    </submittedName>
</protein>
<evidence type="ECO:0000313" key="5">
    <source>
        <dbReference type="EMBL" id="UWE04282.1"/>
    </source>
</evidence>
<dbReference type="Pfam" id="PF01047">
    <property type="entry name" value="MarR"/>
    <property type="match status" value="1"/>
</dbReference>
<keyword evidence="2" id="KW-0238">DNA-binding</keyword>
<keyword evidence="6" id="KW-1185">Reference proteome</keyword>